<evidence type="ECO:0000256" key="12">
    <source>
        <dbReference type="RuleBase" id="RU000461"/>
    </source>
</evidence>
<name>A0A2N9HSX8_FAGSY</name>
<evidence type="ECO:0000256" key="3">
    <source>
        <dbReference type="ARBA" id="ARBA00022617"/>
    </source>
</evidence>
<evidence type="ECO:0008006" key="15">
    <source>
        <dbReference type="Google" id="ProtNLM"/>
    </source>
</evidence>
<reference evidence="14" key="1">
    <citation type="submission" date="2018-02" db="EMBL/GenBank/DDBJ databases">
        <authorList>
            <person name="Cohen D.B."/>
            <person name="Kent A.D."/>
        </authorList>
    </citation>
    <scope>NUCLEOTIDE SEQUENCE</scope>
</reference>
<comment type="subcellular location">
    <subcellularLocation>
        <location evidence="1">Membrane</location>
        <topology evidence="1">Single-pass membrane protein</topology>
    </subcellularLocation>
</comment>
<dbReference type="Pfam" id="PF00067">
    <property type="entry name" value="p450"/>
    <property type="match status" value="2"/>
</dbReference>
<dbReference type="PRINTS" id="PR00463">
    <property type="entry name" value="EP450I"/>
</dbReference>
<keyword evidence="3 11" id="KW-0349">Heme</keyword>
<dbReference type="Gene3D" id="1.10.630.10">
    <property type="entry name" value="Cytochrome P450"/>
    <property type="match status" value="2"/>
</dbReference>
<protein>
    <recommendedName>
        <fullName evidence="15">Cytochrome P450</fullName>
    </recommendedName>
</protein>
<feature type="binding site" description="axial binding residue" evidence="11">
    <location>
        <position position="355"/>
    </location>
    <ligand>
        <name>heme</name>
        <dbReference type="ChEBI" id="CHEBI:30413"/>
    </ligand>
    <ligandPart>
        <name>Fe</name>
        <dbReference type="ChEBI" id="CHEBI:18248"/>
    </ligandPart>
</feature>
<comment type="similarity">
    <text evidence="2 12">Belongs to the cytochrome P450 family.</text>
</comment>
<accession>A0A2N9HSX8</accession>
<dbReference type="InterPro" id="IPR017972">
    <property type="entry name" value="Cyt_P450_CS"/>
</dbReference>
<evidence type="ECO:0000256" key="2">
    <source>
        <dbReference type="ARBA" id="ARBA00010617"/>
    </source>
</evidence>
<keyword evidence="6 13" id="KW-1133">Transmembrane helix</keyword>
<evidence type="ECO:0000256" key="7">
    <source>
        <dbReference type="ARBA" id="ARBA00023002"/>
    </source>
</evidence>
<dbReference type="InterPro" id="IPR002401">
    <property type="entry name" value="Cyt_P450_E_grp-I"/>
</dbReference>
<dbReference type="InterPro" id="IPR001128">
    <property type="entry name" value="Cyt_P450"/>
</dbReference>
<evidence type="ECO:0000256" key="8">
    <source>
        <dbReference type="ARBA" id="ARBA00023004"/>
    </source>
</evidence>
<keyword evidence="9 12" id="KW-0503">Monooxygenase</keyword>
<dbReference type="SUPFAM" id="SSF48264">
    <property type="entry name" value="Cytochrome P450"/>
    <property type="match status" value="1"/>
</dbReference>
<evidence type="ECO:0000256" key="6">
    <source>
        <dbReference type="ARBA" id="ARBA00022989"/>
    </source>
</evidence>
<dbReference type="InterPro" id="IPR050665">
    <property type="entry name" value="Cytochrome_P450_Monooxygen"/>
</dbReference>
<gene>
    <name evidence="14" type="ORF">FSB_LOCUS42686</name>
</gene>
<evidence type="ECO:0000256" key="1">
    <source>
        <dbReference type="ARBA" id="ARBA00004167"/>
    </source>
</evidence>
<dbReference type="EMBL" id="OIVN01003995">
    <property type="protein sequence ID" value="SPD14804.1"/>
    <property type="molecule type" value="Genomic_DNA"/>
</dbReference>
<proteinExistence type="inferred from homology"/>
<dbReference type="GO" id="GO:0004497">
    <property type="term" value="F:monooxygenase activity"/>
    <property type="evidence" value="ECO:0007669"/>
    <property type="project" value="UniProtKB-KW"/>
</dbReference>
<comment type="cofactor">
    <cofactor evidence="11">
        <name>heme</name>
        <dbReference type="ChEBI" id="CHEBI:30413"/>
    </cofactor>
</comment>
<dbReference type="PROSITE" id="PS00086">
    <property type="entry name" value="CYTOCHROME_P450"/>
    <property type="match status" value="1"/>
</dbReference>
<dbReference type="InterPro" id="IPR036396">
    <property type="entry name" value="Cyt_P450_sf"/>
</dbReference>
<dbReference type="GO" id="GO:0020037">
    <property type="term" value="F:heme binding"/>
    <property type="evidence" value="ECO:0007669"/>
    <property type="project" value="InterPro"/>
</dbReference>
<evidence type="ECO:0000256" key="4">
    <source>
        <dbReference type="ARBA" id="ARBA00022692"/>
    </source>
</evidence>
<dbReference type="PRINTS" id="PR00385">
    <property type="entry name" value="P450"/>
</dbReference>
<dbReference type="PANTHER" id="PTHR24282:SF28">
    <property type="entry name" value="CYTOCHROME P450"/>
    <property type="match status" value="1"/>
</dbReference>
<dbReference type="PANTHER" id="PTHR24282">
    <property type="entry name" value="CYTOCHROME P450 FAMILY MEMBER"/>
    <property type="match status" value="1"/>
</dbReference>
<evidence type="ECO:0000256" key="10">
    <source>
        <dbReference type="ARBA" id="ARBA00023136"/>
    </source>
</evidence>
<feature type="transmembrane region" description="Helical" evidence="13">
    <location>
        <begin position="12"/>
        <end position="32"/>
    </location>
</feature>
<organism evidence="14">
    <name type="scientific">Fagus sylvatica</name>
    <name type="common">Beechnut</name>
    <dbReference type="NCBI Taxonomy" id="28930"/>
    <lineage>
        <taxon>Eukaryota</taxon>
        <taxon>Viridiplantae</taxon>
        <taxon>Streptophyta</taxon>
        <taxon>Embryophyta</taxon>
        <taxon>Tracheophyta</taxon>
        <taxon>Spermatophyta</taxon>
        <taxon>Magnoliopsida</taxon>
        <taxon>eudicotyledons</taxon>
        <taxon>Gunneridae</taxon>
        <taxon>Pentapetalae</taxon>
        <taxon>rosids</taxon>
        <taxon>fabids</taxon>
        <taxon>Fagales</taxon>
        <taxon>Fagaceae</taxon>
        <taxon>Fagus</taxon>
    </lineage>
</organism>
<evidence type="ECO:0000256" key="5">
    <source>
        <dbReference type="ARBA" id="ARBA00022723"/>
    </source>
</evidence>
<evidence type="ECO:0000256" key="9">
    <source>
        <dbReference type="ARBA" id="ARBA00023033"/>
    </source>
</evidence>
<keyword evidence="10 13" id="KW-0472">Membrane</keyword>
<keyword evidence="5 11" id="KW-0479">Metal-binding</keyword>
<dbReference type="GO" id="GO:0016705">
    <property type="term" value="F:oxidoreductase activity, acting on paired donors, with incorporation or reduction of molecular oxygen"/>
    <property type="evidence" value="ECO:0007669"/>
    <property type="project" value="InterPro"/>
</dbReference>
<keyword evidence="7 12" id="KW-0560">Oxidoreductase</keyword>
<evidence type="ECO:0000313" key="14">
    <source>
        <dbReference type="EMBL" id="SPD14804.1"/>
    </source>
</evidence>
<sequence length="407" mass="45896">MEHMLVPQAFTYFVLLMCILLVLFCHFFWLKLETIRLKFRRQGIRGPLPSFVLGRTFLFELGTHQILYATDLQLVKQISNFKSLDLGKPAYLHEDRGPLLGKGLISSTGSVWSHQRNTIAPQLYMEKVKDMVDVIVESACSLVKSWNSMVEIEGGVVELIVDDYVRNFTSTIISKMMFGNNYHVGTKLLPKCKALVDAVDSPTMLDGTPFSRTSTFQALKFAGVVAIWGLMLLASHPEWQARVRTEVQEICGDQLPDANMLGRMRVLKMVIQEVIRLYPGAVFVARRAMEDLKFGDTCVPKGVDIWIWTLALHRDPEIWGPDADKFNPERFANGVFGACKSPQAYIPFGVGARMCPGQNLAMTELKVLFALVISNFSLNISPNYRHSPRFGLLLEPEHGVNLLIKKI</sequence>
<evidence type="ECO:0000256" key="13">
    <source>
        <dbReference type="SAM" id="Phobius"/>
    </source>
</evidence>
<keyword evidence="4 13" id="KW-0812">Transmembrane</keyword>
<dbReference type="GO" id="GO:0016020">
    <property type="term" value="C:membrane"/>
    <property type="evidence" value="ECO:0007669"/>
    <property type="project" value="UniProtKB-SubCell"/>
</dbReference>
<dbReference type="AlphaFoldDB" id="A0A2N9HSX8"/>
<dbReference type="GO" id="GO:0005506">
    <property type="term" value="F:iron ion binding"/>
    <property type="evidence" value="ECO:0007669"/>
    <property type="project" value="InterPro"/>
</dbReference>
<evidence type="ECO:0000256" key="11">
    <source>
        <dbReference type="PIRSR" id="PIRSR602401-1"/>
    </source>
</evidence>
<keyword evidence="8 11" id="KW-0408">Iron</keyword>